<feature type="compositionally biased region" description="Low complexity" evidence="1">
    <location>
        <begin position="226"/>
        <end position="244"/>
    </location>
</feature>
<accession>A0ABQ0L0S7</accession>
<evidence type="ECO:0000256" key="1">
    <source>
        <dbReference type="SAM" id="MobiDB-lite"/>
    </source>
</evidence>
<evidence type="ECO:0000313" key="2">
    <source>
        <dbReference type="EMBL" id="GAT44747.1"/>
    </source>
</evidence>
<feature type="compositionally biased region" description="Low complexity" evidence="1">
    <location>
        <begin position="54"/>
        <end position="68"/>
    </location>
</feature>
<feature type="region of interest" description="Disordered" evidence="1">
    <location>
        <begin position="206"/>
        <end position="274"/>
    </location>
</feature>
<feature type="region of interest" description="Disordered" evidence="1">
    <location>
        <begin position="36"/>
        <end position="68"/>
    </location>
</feature>
<evidence type="ECO:0000313" key="3">
    <source>
        <dbReference type="Proteomes" id="UP000815677"/>
    </source>
</evidence>
<organism evidence="2 3">
    <name type="scientific">Mycena chlorophos</name>
    <name type="common">Agaric fungus</name>
    <name type="synonym">Agaricus chlorophos</name>
    <dbReference type="NCBI Taxonomy" id="658473"/>
    <lineage>
        <taxon>Eukaryota</taxon>
        <taxon>Fungi</taxon>
        <taxon>Dikarya</taxon>
        <taxon>Basidiomycota</taxon>
        <taxon>Agaricomycotina</taxon>
        <taxon>Agaricomycetes</taxon>
        <taxon>Agaricomycetidae</taxon>
        <taxon>Agaricales</taxon>
        <taxon>Marasmiineae</taxon>
        <taxon>Mycenaceae</taxon>
        <taxon>Mycena</taxon>
    </lineage>
</organism>
<sequence length="596" mass="65940">MPSVLTTYDVVCQFSRNKTDGEQVERAWVDHVGHEPTHASISSPQNTGLQTREAAAAISRASDDGSASDLGSDGWAELCGESTKLFDVIHSTNPASRWSVKQALSMREMSGDVKYLSADDLRKLMFLFNETRENVLAATGLLKQASLDASQCSQWDYGADLVLQATVILDALETWAAAAKARADVFAQELANRVDFVDASECQKQLIHEPPQQPTNSSKSNRLAMTSSTTTTSTSTISTTTTSTVPASDTGVAGAKSTIGSTLPATDEGDDMHPRPIVKKAKAGNQGFFQGERLAWLKSKVPEVNAHYLEGPSPRHRRGSPEHLVGQILIEYWNLFPPGLSFDHDPPRNPSALAALKVVPSDETLAAAWQALIESTEKKIAGWFRRQRNTSSPENAFAPLLRRLRESPAEPPKHQKAHHVYMRRADVKPRIQAEFERLEYDKQPWQQHVSLRCKIAKALLEKETLEIKQEIEQEIEETYKEETASYKADREELAVSDAEMQAECRQRLGPTLRPLLDDAQALTGLHLFVMGVRVNDDQQPVGIELFFTPAGVTKDSPAHMDFSRALPEEYAKVNQALSRFAINACECRVGLIKPPF</sequence>
<protein>
    <submittedName>
        <fullName evidence="2">Uncharacterized protein</fullName>
    </submittedName>
</protein>
<dbReference type="Proteomes" id="UP000815677">
    <property type="component" value="Unassembled WGS sequence"/>
</dbReference>
<keyword evidence="3" id="KW-1185">Reference proteome</keyword>
<proteinExistence type="predicted"/>
<gene>
    <name evidence="2" type="ORF">MCHLO_02358</name>
</gene>
<reference evidence="2" key="1">
    <citation type="submission" date="2014-09" db="EMBL/GenBank/DDBJ databases">
        <title>Genome sequence of the luminous mushroom Mycena chlorophos for searching fungal bioluminescence genes.</title>
        <authorList>
            <person name="Tanaka Y."/>
            <person name="Kasuga D."/>
            <person name="Oba Y."/>
            <person name="Hase S."/>
            <person name="Sato K."/>
            <person name="Oba Y."/>
            <person name="Sakakibara Y."/>
        </authorList>
    </citation>
    <scope>NUCLEOTIDE SEQUENCE</scope>
</reference>
<feature type="compositionally biased region" description="Polar residues" evidence="1">
    <location>
        <begin position="214"/>
        <end position="225"/>
    </location>
</feature>
<name>A0ABQ0L0S7_MYCCL</name>
<feature type="compositionally biased region" description="Polar residues" evidence="1">
    <location>
        <begin position="39"/>
        <end position="50"/>
    </location>
</feature>
<dbReference type="EMBL" id="DF840171">
    <property type="protein sequence ID" value="GAT44747.1"/>
    <property type="molecule type" value="Genomic_DNA"/>
</dbReference>